<evidence type="ECO:0000256" key="1">
    <source>
        <dbReference type="SAM" id="MobiDB-lite"/>
    </source>
</evidence>
<sequence length="155" mass="17292">MRFDGPPPIDPKCIWRENPSSEPRYSNHWSPSPSSLPFPLSDPTESTPSLFWSPGSSLSRVAPVHEGEEEGVVEVFSICCACVCRRRRHPNPSVPVSSLAAFSLLAVLRVADCNRLPSQCAADWRYAAEQFVKKLPDMLQIGISILTPSEKYFKF</sequence>
<dbReference type="EMBL" id="SDMP01000004">
    <property type="protein sequence ID" value="RYR62058.1"/>
    <property type="molecule type" value="Genomic_DNA"/>
</dbReference>
<evidence type="ECO:0000313" key="2">
    <source>
        <dbReference type="EMBL" id="RYR62058.1"/>
    </source>
</evidence>
<feature type="compositionally biased region" description="Polar residues" evidence="1">
    <location>
        <begin position="18"/>
        <end position="29"/>
    </location>
</feature>
<gene>
    <name evidence="2" type="ORF">Ahy_A04g019392</name>
</gene>
<feature type="compositionally biased region" description="Pro residues" evidence="1">
    <location>
        <begin position="1"/>
        <end position="10"/>
    </location>
</feature>
<name>A0A445DFT9_ARAHY</name>
<accession>A0A445DFT9</accession>
<comment type="caution">
    <text evidence="2">The sequence shown here is derived from an EMBL/GenBank/DDBJ whole genome shotgun (WGS) entry which is preliminary data.</text>
</comment>
<organism evidence="2 3">
    <name type="scientific">Arachis hypogaea</name>
    <name type="common">Peanut</name>
    <dbReference type="NCBI Taxonomy" id="3818"/>
    <lineage>
        <taxon>Eukaryota</taxon>
        <taxon>Viridiplantae</taxon>
        <taxon>Streptophyta</taxon>
        <taxon>Embryophyta</taxon>
        <taxon>Tracheophyta</taxon>
        <taxon>Spermatophyta</taxon>
        <taxon>Magnoliopsida</taxon>
        <taxon>eudicotyledons</taxon>
        <taxon>Gunneridae</taxon>
        <taxon>Pentapetalae</taxon>
        <taxon>rosids</taxon>
        <taxon>fabids</taxon>
        <taxon>Fabales</taxon>
        <taxon>Fabaceae</taxon>
        <taxon>Papilionoideae</taxon>
        <taxon>50 kb inversion clade</taxon>
        <taxon>dalbergioids sensu lato</taxon>
        <taxon>Dalbergieae</taxon>
        <taxon>Pterocarpus clade</taxon>
        <taxon>Arachis</taxon>
    </lineage>
</organism>
<dbReference type="Proteomes" id="UP000289738">
    <property type="component" value="Chromosome A04"/>
</dbReference>
<dbReference type="AlphaFoldDB" id="A0A445DFT9"/>
<keyword evidence="3" id="KW-1185">Reference proteome</keyword>
<reference evidence="2 3" key="1">
    <citation type="submission" date="2019-01" db="EMBL/GenBank/DDBJ databases">
        <title>Sequencing of cultivated peanut Arachis hypogaea provides insights into genome evolution and oil improvement.</title>
        <authorList>
            <person name="Chen X."/>
        </authorList>
    </citation>
    <scope>NUCLEOTIDE SEQUENCE [LARGE SCALE GENOMIC DNA]</scope>
    <source>
        <strain evidence="3">cv. Fuhuasheng</strain>
        <tissue evidence="2">Leaves</tissue>
    </source>
</reference>
<feature type="region of interest" description="Disordered" evidence="1">
    <location>
        <begin position="1"/>
        <end position="47"/>
    </location>
</feature>
<proteinExistence type="predicted"/>
<evidence type="ECO:0000313" key="3">
    <source>
        <dbReference type="Proteomes" id="UP000289738"/>
    </source>
</evidence>
<feature type="compositionally biased region" description="Low complexity" evidence="1">
    <location>
        <begin position="30"/>
        <end position="43"/>
    </location>
</feature>
<protein>
    <submittedName>
        <fullName evidence="2">Uncharacterized protein</fullName>
    </submittedName>
</protein>